<dbReference type="AlphaFoldDB" id="A0AA86SBX4"/>
<dbReference type="Proteomes" id="UP001189624">
    <property type="component" value="Chromosome 4"/>
</dbReference>
<dbReference type="EMBL" id="OY731401">
    <property type="protein sequence ID" value="CAJ1951279.1"/>
    <property type="molecule type" value="Genomic_DNA"/>
</dbReference>
<keyword evidence="1" id="KW-0472">Membrane</keyword>
<evidence type="ECO:0000313" key="3">
    <source>
        <dbReference type="Proteomes" id="UP001189624"/>
    </source>
</evidence>
<keyword evidence="1" id="KW-0812">Transmembrane</keyword>
<gene>
    <name evidence="2" type="ORF">AYBTSS11_LOCUS14693</name>
</gene>
<proteinExistence type="predicted"/>
<keyword evidence="1" id="KW-1133">Transmembrane helix</keyword>
<accession>A0AA86SBX4</accession>
<feature type="transmembrane region" description="Helical" evidence="1">
    <location>
        <begin position="128"/>
        <end position="148"/>
    </location>
</feature>
<evidence type="ECO:0000256" key="1">
    <source>
        <dbReference type="SAM" id="Phobius"/>
    </source>
</evidence>
<reference evidence="2" key="1">
    <citation type="submission" date="2023-10" db="EMBL/GenBank/DDBJ databases">
        <authorList>
            <person name="Domelevo Entfellner J.-B."/>
        </authorList>
    </citation>
    <scope>NUCLEOTIDE SEQUENCE</scope>
</reference>
<protein>
    <submittedName>
        <fullName evidence="2">Uncharacterized protein</fullName>
    </submittedName>
</protein>
<dbReference type="Gramene" id="rna-AYBTSS11_LOCUS14693">
    <property type="protein sequence ID" value="CAJ1951279.1"/>
    <property type="gene ID" value="gene-AYBTSS11_LOCUS14693"/>
</dbReference>
<evidence type="ECO:0000313" key="2">
    <source>
        <dbReference type="EMBL" id="CAJ1951279.1"/>
    </source>
</evidence>
<name>A0AA86SBX4_9FABA</name>
<organism evidence="2 3">
    <name type="scientific">Sphenostylis stenocarpa</name>
    <dbReference type="NCBI Taxonomy" id="92480"/>
    <lineage>
        <taxon>Eukaryota</taxon>
        <taxon>Viridiplantae</taxon>
        <taxon>Streptophyta</taxon>
        <taxon>Embryophyta</taxon>
        <taxon>Tracheophyta</taxon>
        <taxon>Spermatophyta</taxon>
        <taxon>Magnoliopsida</taxon>
        <taxon>eudicotyledons</taxon>
        <taxon>Gunneridae</taxon>
        <taxon>Pentapetalae</taxon>
        <taxon>rosids</taxon>
        <taxon>fabids</taxon>
        <taxon>Fabales</taxon>
        <taxon>Fabaceae</taxon>
        <taxon>Papilionoideae</taxon>
        <taxon>50 kb inversion clade</taxon>
        <taxon>NPAAA clade</taxon>
        <taxon>indigoferoid/millettioid clade</taxon>
        <taxon>Phaseoleae</taxon>
        <taxon>Sphenostylis</taxon>
    </lineage>
</organism>
<sequence length="163" mass="18155">MANSRRFDKAKAEEKRGGRGHVIFVFVNLSQSIFIVNPKSVPKFPKRPKQVTPTVWFSLSLVNKPWNQTTVSPIGNIPQLFTFTASSFPHSFLNTSPLRLIASKSNTTHVKAPLLDPSLLMAPPARSYPLHGLKFPITVLFIFFLSFLPSKSGKNPPPPSYPI</sequence>
<keyword evidence="3" id="KW-1185">Reference proteome</keyword>